<dbReference type="STRING" id="1499966.U14_02993"/>
<dbReference type="GO" id="GO:0016881">
    <property type="term" value="F:acid-amino acid ligase activity"/>
    <property type="evidence" value="ECO:0007669"/>
    <property type="project" value="InterPro"/>
</dbReference>
<keyword evidence="7" id="KW-0131">Cell cycle</keyword>
<keyword evidence="8" id="KW-0961">Cell wall biogenesis/degradation</keyword>
<dbReference type="Gene3D" id="3.90.190.20">
    <property type="entry name" value="Mur ligase, C-terminal domain"/>
    <property type="match status" value="1"/>
</dbReference>
<dbReference type="Gene3D" id="3.40.50.720">
    <property type="entry name" value="NAD(P)-binding Rossmann-like Domain"/>
    <property type="match status" value="1"/>
</dbReference>
<dbReference type="Gene3D" id="3.40.1190.10">
    <property type="entry name" value="Mur-like, catalytic domain"/>
    <property type="match status" value="1"/>
</dbReference>
<dbReference type="InterPro" id="IPR036565">
    <property type="entry name" value="Mur-like_cat_sf"/>
</dbReference>
<dbReference type="EMBL" id="DF820457">
    <property type="protein sequence ID" value="GAK51748.1"/>
    <property type="molecule type" value="Genomic_DNA"/>
</dbReference>
<dbReference type="AlphaFoldDB" id="A0A081BMY2"/>
<organism evidence="12 13">
    <name type="scientific">Candidatus Moduliflexus flocculans</name>
    <dbReference type="NCBI Taxonomy" id="1499966"/>
    <lineage>
        <taxon>Bacteria</taxon>
        <taxon>Candidatus Moduliflexota</taxon>
        <taxon>Candidatus Moduliflexia</taxon>
        <taxon>Candidatus Moduliflexales</taxon>
        <taxon>Candidatus Moduliflexaceae</taxon>
    </lineage>
</organism>
<dbReference type="HOGENOM" id="CLU_028104_0_1_0"/>
<reference evidence="12 13" key="1">
    <citation type="journal article" date="2015" name="PeerJ">
        <title>First genomic representation of candidate bacterial phylum KSB3 points to enhanced environmental sensing as a trigger of wastewater bulking.</title>
        <authorList>
            <person name="Sekiguchi Y."/>
            <person name="Ohashi A."/>
            <person name="Parks D.H."/>
            <person name="Yamauchi T."/>
            <person name="Tyson G.W."/>
            <person name="Hugenholtz P."/>
        </authorList>
    </citation>
    <scope>NUCLEOTIDE SEQUENCE [LARGE SCALE GENOMIC DNA]</scope>
</reference>
<accession>A0A081BMY2</accession>
<dbReference type="NCBIfam" id="TIGR01081">
    <property type="entry name" value="mpl"/>
    <property type="match status" value="1"/>
</dbReference>
<keyword evidence="2" id="KW-0132">Cell division</keyword>
<dbReference type="GO" id="GO:0071555">
    <property type="term" value="P:cell wall organization"/>
    <property type="evidence" value="ECO:0007669"/>
    <property type="project" value="UniProtKB-KW"/>
</dbReference>
<keyword evidence="1" id="KW-0436">Ligase</keyword>
<dbReference type="Proteomes" id="UP000030700">
    <property type="component" value="Unassembled WGS sequence"/>
</dbReference>
<evidence type="ECO:0000256" key="8">
    <source>
        <dbReference type="ARBA" id="ARBA00023316"/>
    </source>
</evidence>
<evidence type="ECO:0000313" key="12">
    <source>
        <dbReference type="EMBL" id="GAK51748.1"/>
    </source>
</evidence>
<gene>
    <name evidence="12" type="ORF">U14_02993</name>
</gene>
<evidence type="ECO:0000256" key="1">
    <source>
        <dbReference type="ARBA" id="ARBA00022598"/>
    </source>
</evidence>
<feature type="domain" description="Mur ligase N-terminal catalytic" evidence="9">
    <location>
        <begin position="2"/>
        <end position="90"/>
    </location>
</feature>
<evidence type="ECO:0000259" key="10">
    <source>
        <dbReference type="Pfam" id="PF02875"/>
    </source>
</evidence>
<dbReference type="Pfam" id="PF01225">
    <property type="entry name" value="Mur_ligase"/>
    <property type="match status" value="1"/>
</dbReference>
<dbReference type="InterPro" id="IPR004101">
    <property type="entry name" value="Mur_ligase_C"/>
</dbReference>
<protein>
    <submittedName>
        <fullName evidence="12">UDP-N-acetylmuramate</fullName>
    </submittedName>
</protein>
<dbReference type="Pfam" id="PF02875">
    <property type="entry name" value="Mur_ligase_C"/>
    <property type="match status" value="1"/>
</dbReference>
<dbReference type="GO" id="GO:0051301">
    <property type="term" value="P:cell division"/>
    <property type="evidence" value="ECO:0007669"/>
    <property type="project" value="UniProtKB-KW"/>
</dbReference>
<dbReference type="GO" id="GO:0008360">
    <property type="term" value="P:regulation of cell shape"/>
    <property type="evidence" value="ECO:0007669"/>
    <property type="project" value="UniProtKB-KW"/>
</dbReference>
<keyword evidence="5" id="KW-0133">Cell shape</keyword>
<evidence type="ECO:0000256" key="7">
    <source>
        <dbReference type="ARBA" id="ARBA00023306"/>
    </source>
</evidence>
<dbReference type="InterPro" id="IPR036615">
    <property type="entry name" value="Mur_ligase_C_dom_sf"/>
</dbReference>
<dbReference type="Pfam" id="PF08245">
    <property type="entry name" value="Mur_ligase_M"/>
    <property type="match status" value="1"/>
</dbReference>
<evidence type="ECO:0000256" key="2">
    <source>
        <dbReference type="ARBA" id="ARBA00022618"/>
    </source>
</evidence>
<keyword evidence="3" id="KW-0547">Nucleotide-binding</keyword>
<evidence type="ECO:0000313" key="13">
    <source>
        <dbReference type="Proteomes" id="UP000030700"/>
    </source>
</evidence>
<proteinExistence type="predicted"/>
<feature type="domain" description="Mur ligase central" evidence="11">
    <location>
        <begin position="98"/>
        <end position="283"/>
    </location>
</feature>
<evidence type="ECO:0000256" key="3">
    <source>
        <dbReference type="ARBA" id="ARBA00022741"/>
    </source>
</evidence>
<dbReference type="SUPFAM" id="SSF53623">
    <property type="entry name" value="MurD-like peptide ligases, catalytic domain"/>
    <property type="match status" value="1"/>
</dbReference>
<dbReference type="SUPFAM" id="SSF53244">
    <property type="entry name" value="MurD-like peptide ligases, peptide-binding domain"/>
    <property type="match status" value="1"/>
</dbReference>
<dbReference type="InterPro" id="IPR000713">
    <property type="entry name" value="Mur_ligase_N"/>
</dbReference>
<feature type="domain" description="Mur ligase C-terminal" evidence="10">
    <location>
        <begin position="306"/>
        <end position="438"/>
    </location>
</feature>
<evidence type="ECO:0000256" key="6">
    <source>
        <dbReference type="ARBA" id="ARBA00022984"/>
    </source>
</evidence>
<keyword evidence="13" id="KW-1185">Reference proteome</keyword>
<keyword evidence="6" id="KW-0573">Peptidoglycan synthesis</keyword>
<dbReference type="GO" id="GO:0005524">
    <property type="term" value="F:ATP binding"/>
    <property type="evidence" value="ECO:0007669"/>
    <property type="project" value="UniProtKB-KW"/>
</dbReference>
<sequence>MAMGSLAGMLKARGYDVRGSDEHVYPPMSDQLAQLGIPCFEGFRAENLDWQPDRVVIGNVVSRNHPEAIATMERGLPYSSQADALAELFIQDRHSVVVTGTHGKTTTTGIIAWTLHHAGRNPGFLVGGVLTNFQATYSIGNGQFFVVEGDEYDTAYFDKTPKFLHYRPTTGMITSIEFDHADIYNDLEQIKGEFRKFAALIPANGLLVACADEPNIREVLPSAVAPIHTYGEAQDADWRIGAIEKRNDLTTFTVLKQGVRFAEFETPMIGRHNLWNLLGATAILHHLGLSPEEIRAGFREFKGTKRRQEVRGVANGITVVDDFAHHPTAVKLTIDAVKTHYAGQRVWCVFEPRTATTRRDVFQRDYADAFMQADVAIIANVDKPEKAPEGHRFSSERLVADLRERGIEAHYISTVDDIVAYLAQHAKPGDVALMMSNGGFGGIHQKLLTALGELSS</sequence>
<dbReference type="SUPFAM" id="SSF51984">
    <property type="entry name" value="MurCD N-terminal domain"/>
    <property type="match status" value="1"/>
</dbReference>
<evidence type="ECO:0000256" key="4">
    <source>
        <dbReference type="ARBA" id="ARBA00022840"/>
    </source>
</evidence>
<name>A0A081BMY2_9BACT</name>
<evidence type="ECO:0000259" key="11">
    <source>
        <dbReference type="Pfam" id="PF08245"/>
    </source>
</evidence>
<keyword evidence="4" id="KW-0067">ATP-binding</keyword>
<evidence type="ECO:0000259" key="9">
    <source>
        <dbReference type="Pfam" id="PF01225"/>
    </source>
</evidence>
<dbReference type="PANTHER" id="PTHR43445:SF5">
    <property type="entry name" value="UDP-N-ACETYLMURAMATE--L-ALANYL-GAMMA-D-GLUTAMYL-MESO-2,6-DIAMINOHEPTANDIOATE LIGASE"/>
    <property type="match status" value="1"/>
</dbReference>
<evidence type="ECO:0000256" key="5">
    <source>
        <dbReference type="ARBA" id="ARBA00022960"/>
    </source>
</evidence>
<dbReference type="InterPro" id="IPR005757">
    <property type="entry name" value="Mpl"/>
</dbReference>
<dbReference type="InterPro" id="IPR013221">
    <property type="entry name" value="Mur_ligase_cen"/>
</dbReference>
<dbReference type="InterPro" id="IPR050061">
    <property type="entry name" value="MurCDEF_pg_biosynth"/>
</dbReference>
<dbReference type="PANTHER" id="PTHR43445">
    <property type="entry name" value="UDP-N-ACETYLMURAMATE--L-ALANINE LIGASE-RELATED"/>
    <property type="match status" value="1"/>
</dbReference>
<dbReference type="GO" id="GO:0009252">
    <property type="term" value="P:peptidoglycan biosynthetic process"/>
    <property type="evidence" value="ECO:0007669"/>
    <property type="project" value="UniProtKB-KW"/>
</dbReference>